<feature type="compositionally biased region" description="Polar residues" evidence="1">
    <location>
        <begin position="60"/>
        <end position="74"/>
    </location>
</feature>
<feature type="compositionally biased region" description="Polar residues" evidence="1">
    <location>
        <begin position="413"/>
        <end position="456"/>
    </location>
</feature>
<feature type="compositionally biased region" description="Polar residues" evidence="1">
    <location>
        <begin position="323"/>
        <end position="337"/>
    </location>
</feature>
<feature type="compositionally biased region" description="Polar residues" evidence="1">
    <location>
        <begin position="186"/>
        <end position="205"/>
    </location>
</feature>
<feature type="region of interest" description="Disordered" evidence="1">
    <location>
        <begin position="945"/>
        <end position="986"/>
    </location>
</feature>
<feature type="region of interest" description="Disordered" evidence="1">
    <location>
        <begin position="508"/>
        <end position="578"/>
    </location>
</feature>
<protein>
    <submittedName>
        <fullName evidence="2">Uncharacterized protein</fullName>
    </submittedName>
</protein>
<feature type="compositionally biased region" description="Polar residues" evidence="1">
    <location>
        <begin position="30"/>
        <end position="40"/>
    </location>
</feature>
<feature type="compositionally biased region" description="Low complexity" evidence="1">
    <location>
        <begin position="121"/>
        <end position="140"/>
    </location>
</feature>
<dbReference type="KEGG" id="fme:FOMMEDRAFT_32343"/>
<feature type="compositionally biased region" description="Polar residues" evidence="1">
    <location>
        <begin position="294"/>
        <end position="307"/>
    </location>
</feature>
<dbReference type="GeneID" id="18679187"/>
<name>R7SHJ9_FOMME</name>
<reference evidence="3" key="1">
    <citation type="journal article" date="2012" name="Science">
        <title>The Paleozoic origin of enzymatic lignin decomposition reconstructed from 31 fungal genomes.</title>
        <authorList>
            <person name="Floudas D."/>
            <person name="Binder M."/>
            <person name="Riley R."/>
            <person name="Barry K."/>
            <person name="Blanchette R.A."/>
            <person name="Henrissat B."/>
            <person name="Martinez A.T."/>
            <person name="Otillar R."/>
            <person name="Spatafora J.W."/>
            <person name="Yadav J.S."/>
            <person name="Aerts A."/>
            <person name="Benoit I."/>
            <person name="Boyd A."/>
            <person name="Carlson A."/>
            <person name="Copeland A."/>
            <person name="Coutinho P.M."/>
            <person name="de Vries R.P."/>
            <person name="Ferreira P."/>
            <person name="Findley K."/>
            <person name="Foster B."/>
            <person name="Gaskell J."/>
            <person name="Glotzer D."/>
            <person name="Gorecki P."/>
            <person name="Heitman J."/>
            <person name="Hesse C."/>
            <person name="Hori C."/>
            <person name="Igarashi K."/>
            <person name="Jurgens J.A."/>
            <person name="Kallen N."/>
            <person name="Kersten P."/>
            <person name="Kohler A."/>
            <person name="Kuees U."/>
            <person name="Kumar T.K.A."/>
            <person name="Kuo A."/>
            <person name="LaButti K."/>
            <person name="Larrondo L.F."/>
            <person name="Lindquist E."/>
            <person name="Ling A."/>
            <person name="Lombard V."/>
            <person name="Lucas S."/>
            <person name="Lundell T."/>
            <person name="Martin R."/>
            <person name="McLaughlin D.J."/>
            <person name="Morgenstern I."/>
            <person name="Morin E."/>
            <person name="Murat C."/>
            <person name="Nagy L.G."/>
            <person name="Nolan M."/>
            <person name="Ohm R.A."/>
            <person name="Patyshakuliyeva A."/>
            <person name="Rokas A."/>
            <person name="Ruiz-Duenas F.J."/>
            <person name="Sabat G."/>
            <person name="Salamov A."/>
            <person name="Samejima M."/>
            <person name="Schmutz J."/>
            <person name="Slot J.C."/>
            <person name="St John F."/>
            <person name="Stenlid J."/>
            <person name="Sun H."/>
            <person name="Sun S."/>
            <person name="Syed K."/>
            <person name="Tsang A."/>
            <person name="Wiebenga A."/>
            <person name="Young D."/>
            <person name="Pisabarro A."/>
            <person name="Eastwood D.C."/>
            <person name="Martin F."/>
            <person name="Cullen D."/>
            <person name="Grigoriev I.V."/>
            <person name="Hibbett D.S."/>
        </authorList>
    </citation>
    <scope>NUCLEOTIDE SEQUENCE [LARGE SCALE GENOMIC DNA]</scope>
    <source>
        <strain evidence="3">MF3/22</strain>
    </source>
</reference>
<feature type="compositionally biased region" description="Polar residues" evidence="1">
    <location>
        <begin position="760"/>
        <end position="774"/>
    </location>
</feature>
<evidence type="ECO:0000313" key="2">
    <source>
        <dbReference type="EMBL" id="EJC97732.1"/>
    </source>
</evidence>
<dbReference type="Proteomes" id="UP000053630">
    <property type="component" value="Unassembled WGS sequence"/>
</dbReference>
<proteinExistence type="predicted"/>
<feature type="compositionally biased region" description="Basic residues" evidence="1">
    <location>
        <begin position="516"/>
        <end position="539"/>
    </location>
</feature>
<feature type="compositionally biased region" description="Low complexity" evidence="1">
    <location>
        <begin position="744"/>
        <end position="759"/>
    </location>
</feature>
<feature type="compositionally biased region" description="Basic and acidic residues" evidence="1">
    <location>
        <begin position="397"/>
        <end position="407"/>
    </location>
</feature>
<feature type="compositionally biased region" description="Acidic residues" evidence="1">
    <location>
        <begin position="549"/>
        <end position="568"/>
    </location>
</feature>
<feature type="compositionally biased region" description="Polar residues" evidence="1">
    <location>
        <begin position="831"/>
        <end position="843"/>
    </location>
</feature>
<feature type="region of interest" description="Disordered" evidence="1">
    <location>
        <begin position="1039"/>
        <end position="1061"/>
    </location>
</feature>
<evidence type="ECO:0000313" key="3">
    <source>
        <dbReference type="Proteomes" id="UP000053630"/>
    </source>
</evidence>
<sequence>MNSGSSASPYWPDASSASSAAQTHNHHNHSYATGSPSSAGAQYGAQSGYNGSSNGYSVHGQAQQSPTQASLYHSQQHHAHRPSLGLAIGNNRQQGPGSSSSSSLQYALRPQTQHTSLSAHSSPQNPAPSSFSPSSSLSTSLSLSSLSSASSLNSNLNSNVGGGEMANLSPISPHAFAPHQSRDRSGSMSTHPQSHILNQQSQGHHAQNHVHYHVYQGHEARTATSNQTAHANINSEANFDINSSRLYAFDNNGHVSSTSVSIASVRPGSGSGSNSGSGSVGMDSPRSGLAMHYNRSTNPHAHSQSPFAHTHPQPHTRPPYTAHTGSYNSHDNRNPQAYASVPRTHVKTEPDLEESCSLHHRDPAASPELSNNAGGSGGARFVMEHPYPYHYASPSVRGRDNKRKSEAGLRQGRSVSPLSPQSGASYPPTSSAEGLQSPQDLGSVSAQPNFQESQPQHAPHSLTAPLRAVNASAPMRACMGVFRLDPFAQLNGVALRCGGGFVSDNDPFLSGDFSSKRSKGKSKNKSKKKTKGKNKKRKRSNSDSASPGLDDEDGDEDEDAEDEIDDAPTWDGLPAGPLTEEPVLLEFQLYFEGMEVEGEDHQDVPAVAVNVVEQGNEEELEDFFDDSVDSYGRTYLTRGHEESTNNRVERERESRLDRLSLRAMNRPTEDAMISRRNNTAYGLEDRKSDVQHHEHGHERVQSRLVRARAATTGVLEEYLHLNLDVDLDGWVSAEPSPTTPHPLSQTHSQTSSTAFSQTQHGSAYSRTPDSTPTRIPQLGGNNNNNNSTADNNSSSPFNNFTNTHNINGVFSRSRYIDSSGYIRLSDAHVQMSSGNSSNAPSGQPSNPSPFASSFSGATGTGAVAATLQQLRTQAALRAVSAHTQNNSLQALSRGYSEGGNAQRGNGPANSTTAGGATAQPAGGAGGAVNFTPTPASVAAEMQSGLLASSRSHQQQQQAQQQHQQQGCRMRATSVSHRIGGNSNNNNTSAYSSYAPAGGIPPSSSSASRSGYAYADYVSNTPPSASDTNNSLAGALTLPTSASSMSPSPPLLTHALNQGSGVRSSTGVVAEGVEAAAYGAPSANAIERRWSDALQQRVHA</sequence>
<gene>
    <name evidence="2" type="ORF">FOMMEDRAFT_32343</name>
</gene>
<evidence type="ECO:0000256" key="1">
    <source>
        <dbReference type="SAM" id="MobiDB-lite"/>
    </source>
</evidence>
<feature type="region of interest" description="Disordered" evidence="1">
    <location>
        <begin position="732"/>
        <end position="800"/>
    </location>
</feature>
<feature type="compositionally biased region" description="Low complexity" evidence="1">
    <location>
        <begin position="781"/>
        <end position="800"/>
    </location>
</feature>
<feature type="compositionally biased region" description="Low complexity" evidence="1">
    <location>
        <begin position="911"/>
        <end position="921"/>
    </location>
</feature>
<feature type="region of interest" description="Disordered" evidence="1">
    <location>
        <begin position="1"/>
        <end position="140"/>
    </location>
</feature>
<dbReference type="AlphaFoldDB" id="R7SHJ9"/>
<feature type="region of interest" description="Disordered" evidence="1">
    <location>
        <begin position="831"/>
        <end position="854"/>
    </location>
</feature>
<keyword evidence="3" id="KW-1185">Reference proteome</keyword>
<dbReference type="RefSeq" id="XP_007271947.1">
    <property type="nucleotide sequence ID" value="XM_007271885.1"/>
</dbReference>
<dbReference type="EMBL" id="JH717985">
    <property type="protein sequence ID" value="EJC97732.1"/>
    <property type="molecule type" value="Genomic_DNA"/>
</dbReference>
<organism evidence="2 3">
    <name type="scientific">Fomitiporia mediterranea (strain MF3/22)</name>
    <name type="common">Grapevine white-rot fungus</name>
    <dbReference type="NCBI Taxonomy" id="694068"/>
    <lineage>
        <taxon>Eukaryota</taxon>
        <taxon>Fungi</taxon>
        <taxon>Dikarya</taxon>
        <taxon>Basidiomycota</taxon>
        <taxon>Agaricomycotina</taxon>
        <taxon>Agaricomycetes</taxon>
        <taxon>Hymenochaetales</taxon>
        <taxon>Hymenochaetaceae</taxon>
        <taxon>Fomitiporia</taxon>
    </lineage>
</organism>
<feature type="compositionally biased region" description="Polar residues" evidence="1">
    <location>
        <begin position="110"/>
        <end position="120"/>
    </location>
</feature>
<feature type="region of interest" description="Disordered" evidence="1">
    <location>
        <begin position="163"/>
        <end position="206"/>
    </location>
</feature>
<feature type="compositionally biased region" description="Basic and acidic residues" evidence="1">
    <location>
        <begin position="346"/>
        <end position="363"/>
    </location>
</feature>
<feature type="region of interest" description="Disordered" evidence="1">
    <location>
        <begin position="263"/>
        <end position="460"/>
    </location>
</feature>
<feature type="compositionally biased region" description="Low complexity" evidence="1">
    <location>
        <begin position="42"/>
        <end position="57"/>
    </location>
</feature>
<accession>R7SHJ9</accession>
<feature type="compositionally biased region" description="Low complexity" evidence="1">
    <location>
        <begin position="844"/>
        <end position="854"/>
    </location>
</feature>
<feature type="compositionally biased region" description="Gly residues" evidence="1">
    <location>
        <begin position="269"/>
        <end position="279"/>
    </location>
</feature>
<feature type="region of interest" description="Disordered" evidence="1">
    <location>
        <begin position="893"/>
        <end position="929"/>
    </location>
</feature>
<feature type="compositionally biased region" description="Low complexity" evidence="1">
    <location>
        <begin position="952"/>
        <end position="965"/>
    </location>
</feature>
<dbReference type="OrthoDB" id="3270670at2759"/>